<accession>A0A2B4SMG4</accession>
<evidence type="ECO:0000313" key="3">
    <source>
        <dbReference type="EMBL" id="PFX29697.1"/>
    </source>
</evidence>
<gene>
    <name evidence="3" type="ORF">AWC38_SpisGene5540</name>
</gene>
<evidence type="ECO:0000256" key="2">
    <source>
        <dbReference type="SAM" id="MobiDB-lite"/>
    </source>
</evidence>
<protein>
    <recommendedName>
        <fullName evidence="5">LamG-like jellyroll fold domain-containing protein</fullName>
    </recommendedName>
</protein>
<sequence>MPGALKVYVARGATNIPRLRPRPRPRPRGRPRIRPRPRPRPSPRIRPRPRPRIRPRPRPRIRPRPRRKRYMYVGVYRPPPSRILRRPIITFRSKVNIRRRCEKIARTGNYRAFALRYGRQCYVARLTSTKFTRYGRWRLMRPGALQVYVSTTAGKPIRPRPRPRPRPRLPGRRSAPRYIGRYRTPRRLGRAVRIFRRRSSTLRECYRLARARRARAFAIRAGVSCYLSKMTSVKFTRRGRTRVGGLKVYVIRKGTSRPRPRPRPSRRIWNYRRLGTYKVPRGRSSPGRRYLGTVRPKLNSAKQCAIMARKARYRYFGVRSRRYCYGANLRSPLTRFGKTFSVRGMVVYKIGRGPLRPRPKTKVWHYRYVGRYKSPTSTRLGRFIGRMRGKRKVFECARRAKRMGYRAFALRNRGDCYVSRYSSTYSTKPRVFGRFMASTGGSRVIDAYVIRKGRFKPRPRPRKGGFAWHYRWLGRFRSLKGRGLGTRLGRVTGRKKVYSCALLAERRGYKAFALRRNGICYGTRSSRAYITRPIIKGRFRAGAGGSRFIDAYMIGKGHYRRPLRKGVKGRSRKARQRKRMKQIRATRRRVRRVKRKQRRVARTRKLKLRIIKRIRRLRVLRRKAVRVVVRVRRLKQLGNIKRLKVARKAKKVLVKRMQKIKRKIKRRRLSLKLRLVRLKAARQRARIQRARRRAMRSLRLRMKQRMRRLKLIAQQRRARALQMAKLKLQRRYRQLAMLRARQRAQAPRMRLLIRQRMLQIKRKIALRQRILRSRYLRRRQRASRLRLQAFRVKARQRRARAQLSVIRKQLISVAKRMVYYKRNRQYKYLGIMRAQRRQLMKRASNARVHWFRYQKQLKENKRRQRMLVLRQQRANKSFMLFQRKKRLLFVQQQQKLRKLLQKMKSTRRVRVGKKRGGILKKKPLTTNLKNSKVKEANAVPKDFRSADLFWSFEDASGTYISHDAVQKRPARLMGGSRVVSGTRRGLVADTGKARGWISLGDFTGKCFSDPDHCRNHGITMMASLKLDKKYFHKKSSSYFLSSGGQTTQARGFALLHILNRYILILSTKDNQWKLETRDLPDGWFNIAFSWEKKGLLKLYINGEEVARGEAMGVSSPKDSFSTLQVGRPNNSHSPKFRVPLEIDNIALWEKALTSKEIGTLADKDLKKTSKRKEKRD</sequence>
<keyword evidence="4" id="KW-1185">Reference proteome</keyword>
<dbReference type="OrthoDB" id="5987060at2759"/>
<dbReference type="Pfam" id="PF13385">
    <property type="entry name" value="Laminin_G_3"/>
    <property type="match status" value="1"/>
</dbReference>
<dbReference type="EMBL" id="LSMT01000062">
    <property type="protein sequence ID" value="PFX29697.1"/>
    <property type="molecule type" value="Genomic_DNA"/>
</dbReference>
<dbReference type="SUPFAM" id="SSF49899">
    <property type="entry name" value="Concanavalin A-like lectins/glucanases"/>
    <property type="match status" value="1"/>
</dbReference>
<dbReference type="STRING" id="50429.A0A2B4SMG4"/>
<reference evidence="4" key="1">
    <citation type="journal article" date="2017" name="bioRxiv">
        <title>Comparative analysis of the genomes of Stylophora pistillata and Acropora digitifera provides evidence for extensive differences between species of corals.</title>
        <authorList>
            <person name="Voolstra C.R."/>
            <person name="Li Y."/>
            <person name="Liew Y.J."/>
            <person name="Baumgarten S."/>
            <person name="Zoccola D."/>
            <person name="Flot J.-F."/>
            <person name="Tambutte S."/>
            <person name="Allemand D."/>
            <person name="Aranda M."/>
        </authorList>
    </citation>
    <scope>NUCLEOTIDE SEQUENCE [LARGE SCALE GENOMIC DNA]</scope>
</reference>
<evidence type="ECO:0000256" key="1">
    <source>
        <dbReference type="SAM" id="Coils"/>
    </source>
</evidence>
<organism evidence="3 4">
    <name type="scientific">Stylophora pistillata</name>
    <name type="common">Smooth cauliflower coral</name>
    <dbReference type="NCBI Taxonomy" id="50429"/>
    <lineage>
        <taxon>Eukaryota</taxon>
        <taxon>Metazoa</taxon>
        <taxon>Cnidaria</taxon>
        <taxon>Anthozoa</taxon>
        <taxon>Hexacorallia</taxon>
        <taxon>Scleractinia</taxon>
        <taxon>Astrocoeniina</taxon>
        <taxon>Pocilloporidae</taxon>
        <taxon>Stylophora</taxon>
    </lineage>
</organism>
<proteinExistence type="predicted"/>
<feature type="region of interest" description="Disordered" evidence="2">
    <location>
        <begin position="1"/>
        <end position="66"/>
    </location>
</feature>
<evidence type="ECO:0000313" key="4">
    <source>
        <dbReference type="Proteomes" id="UP000225706"/>
    </source>
</evidence>
<evidence type="ECO:0008006" key="5">
    <source>
        <dbReference type="Google" id="ProtNLM"/>
    </source>
</evidence>
<keyword evidence="1" id="KW-0175">Coiled coil</keyword>
<comment type="caution">
    <text evidence="3">The sequence shown here is derived from an EMBL/GenBank/DDBJ whole genome shotgun (WGS) entry which is preliminary data.</text>
</comment>
<name>A0A2B4SMG4_STYPI</name>
<dbReference type="InterPro" id="IPR013320">
    <property type="entry name" value="ConA-like_dom_sf"/>
</dbReference>
<dbReference type="Proteomes" id="UP000225706">
    <property type="component" value="Unassembled WGS sequence"/>
</dbReference>
<feature type="compositionally biased region" description="Basic residues" evidence="2">
    <location>
        <begin position="19"/>
        <end position="66"/>
    </location>
</feature>
<dbReference type="AlphaFoldDB" id="A0A2B4SMG4"/>
<dbReference type="Gene3D" id="2.60.120.200">
    <property type="match status" value="1"/>
</dbReference>
<feature type="coiled-coil region" evidence="1">
    <location>
        <begin position="643"/>
        <end position="693"/>
    </location>
</feature>
<feature type="region of interest" description="Disordered" evidence="2">
    <location>
        <begin position="151"/>
        <end position="177"/>
    </location>
</feature>
<feature type="compositionally biased region" description="Basic residues" evidence="2">
    <location>
        <begin position="157"/>
        <end position="175"/>
    </location>
</feature>